<gene>
    <name evidence="2" type="ORF">FX155_11025</name>
</gene>
<dbReference type="Gene3D" id="3.40.80.10">
    <property type="entry name" value="Peptidoglycan recognition protein-like"/>
    <property type="match status" value="1"/>
</dbReference>
<dbReference type="SUPFAM" id="SSF55846">
    <property type="entry name" value="N-acetylmuramoyl-L-alanine amidase-like"/>
    <property type="match status" value="1"/>
</dbReference>
<feature type="domain" description="N-acetylmuramoyl-L-alanine amidase" evidence="1">
    <location>
        <begin position="19"/>
        <end position="130"/>
    </location>
</feature>
<dbReference type="EMBL" id="VULN01000024">
    <property type="protein sequence ID" value="MSS83117.1"/>
    <property type="molecule type" value="Genomic_DNA"/>
</dbReference>
<dbReference type="OrthoDB" id="548109at2"/>
<dbReference type="Pfam" id="PF01510">
    <property type="entry name" value="Amidase_2"/>
    <property type="match status" value="1"/>
</dbReference>
<accession>A0A6N7VN62</accession>
<dbReference type="InterPro" id="IPR036505">
    <property type="entry name" value="Amidase/PGRP_sf"/>
</dbReference>
<name>A0A6N7VN62_ACIFE</name>
<proteinExistence type="predicted"/>
<sequence length="191" mass="21482">MEAIKRQEVLELARRARGHIRKIYLHWTAGTYDQLFPDYHLLVRGDGSLVTSTRDWTRILPHTWNRNTGALGIALCCAKDAVLYADGTFDLGDYPPTPLQVESASILLATLSELWKLPLEPAQIMTHAEAADLDGYGPSMAGTPAFERWDLWKLKDYDGVWRSGGAVLRGKGLYYQWVKRVKGGFIVCRSS</sequence>
<evidence type="ECO:0000313" key="3">
    <source>
        <dbReference type="Proteomes" id="UP000441455"/>
    </source>
</evidence>
<dbReference type="RefSeq" id="WP_154488731.1">
    <property type="nucleotide sequence ID" value="NZ_VULN01000024.1"/>
</dbReference>
<dbReference type="Proteomes" id="UP000441455">
    <property type="component" value="Unassembled WGS sequence"/>
</dbReference>
<organism evidence="2 3">
    <name type="scientific">Acidaminococcus fermentans</name>
    <dbReference type="NCBI Taxonomy" id="905"/>
    <lineage>
        <taxon>Bacteria</taxon>
        <taxon>Bacillati</taxon>
        <taxon>Bacillota</taxon>
        <taxon>Negativicutes</taxon>
        <taxon>Acidaminococcales</taxon>
        <taxon>Acidaminococcaceae</taxon>
        <taxon>Acidaminococcus</taxon>
    </lineage>
</organism>
<dbReference type="GO" id="GO:0009253">
    <property type="term" value="P:peptidoglycan catabolic process"/>
    <property type="evidence" value="ECO:0007669"/>
    <property type="project" value="InterPro"/>
</dbReference>
<evidence type="ECO:0000313" key="2">
    <source>
        <dbReference type="EMBL" id="MSS83117.1"/>
    </source>
</evidence>
<reference evidence="2 3" key="1">
    <citation type="submission" date="2019-08" db="EMBL/GenBank/DDBJ databases">
        <title>In-depth cultivation of the pig gut microbiome towards novel bacterial diversity and tailored functional studies.</title>
        <authorList>
            <person name="Wylensek D."/>
            <person name="Hitch T.C.A."/>
            <person name="Clavel T."/>
        </authorList>
    </citation>
    <scope>NUCLEOTIDE SEQUENCE [LARGE SCALE GENOMIC DNA]</scope>
    <source>
        <strain evidence="2 3">WCA-389-WT-5B</strain>
    </source>
</reference>
<evidence type="ECO:0000259" key="1">
    <source>
        <dbReference type="Pfam" id="PF01510"/>
    </source>
</evidence>
<dbReference type="InterPro" id="IPR002502">
    <property type="entry name" value="Amidase_domain"/>
</dbReference>
<protein>
    <submittedName>
        <fullName evidence="2">N-acetylmuramoyl-L-alanine amidase</fullName>
    </submittedName>
</protein>
<dbReference type="AlphaFoldDB" id="A0A6N7VN62"/>
<comment type="caution">
    <text evidence="2">The sequence shown here is derived from an EMBL/GenBank/DDBJ whole genome shotgun (WGS) entry which is preliminary data.</text>
</comment>
<dbReference type="GO" id="GO:0008745">
    <property type="term" value="F:N-acetylmuramoyl-L-alanine amidase activity"/>
    <property type="evidence" value="ECO:0007669"/>
    <property type="project" value="InterPro"/>
</dbReference>